<keyword evidence="3" id="KW-0694">RNA-binding</keyword>
<dbReference type="EMBL" id="JAHLZF010000006">
    <property type="protein sequence ID" value="MBU6080472.1"/>
    <property type="molecule type" value="Genomic_DNA"/>
</dbReference>
<keyword evidence="3" id="KW-0820">tRNA-binding</keyword>
<name>A0ABS6GMY0_9BACI</name>
<organism evidence="4 5">
    <name type="scientific">Allobacillus halotolerans</name>
    <dbReference type="NCBI Taxonomy" id="570278"/>
    <lineage>
        <taxon>Bacteria</taxon>
        <taxon>Bacillati</taxon>
        <taxon>Bacillota</taxon>
        <taxon>Bacilli</taxon>
        <taxon>Bacillales</taxon>
        <taxon>Bacillaceae</taxon>
        <taxon>Allobacillus</taxon>
    </lineage>
</organism>
<evidence type="ECO:0000256" key="1">
    <source>
        <dbReference type="ARBA" id="ARBA00022598"/>
    </source>
</evidence>
<sequence length="403" mass="46131">MRTCGLIVEYNPFHNGHAYHLEQSIRKTNADTTIAVMSGNFLQRGEPAINDKFSRTKAALTNGVDLVVELPYVFACQYADLFSKGAIATLDALGVDQICFGSESGNIQPFLNGYEKWSNEKTFFEKTLKESLTSGASFPQASREAYRKLNLTSETFDLSQPNNILGFSYVKAIKELNANIEPTTVTRTKSQYHDEKIEYSIASATSIRKELFNQHSMTAHAKQAMPESTVKQLKAYQQTTGRWHEWEGYFTLLRYIVQVTPLKDLQQIHGVIEGLEYRLKETAGKVNSFHEWLEHLKTKRYTYTRLQRMFVHLLTQLKATDMLEATEINQVPYVRILGMNAQGRAFINKQKKEMTVPLISNLQQMNHEFLTIEERATNAYYAIIEPEVARKLKKQELTGPILF</sequence>
<evidence type="ECO:0000256" key="3">
    <source>
        <dbReference type="HAMAP-Rule" id="MF_01539"/>
    </source>
</evidence>
<dbReference type="Proteomes" id="UP000812672">
    <property type="component" value="Unassembled WGS sequence"/>
</dbReference>
<feature type="binding site" evidence="3">
    <location>
        <position position="101"/>
    </location>
    <ligand>
        <name>ATP</name>
        <dbReference type="ChEBI" id="CHEBI:30616"/>
    </ligand>
</feature>
<dbReference type="NCBIfam" id="NF010191">
    <property type="entry name" value="PRK13670.1"/>
    <property type="match status" value="1"/>
</dbReference>
<keyword evidence="3" id="KW-0547">Nucleotide-binding</keyword>
<feature type="binding site" evidence="3">
    <location>
        <position position="162"/>
    </location>
    <ligand>
        <name>ATP</name>
        <dbReference type="ChEBI" id="CHEBI:30616"/>
    </ligand>
</feature>
<dbReference type="RefSeq" id="WP_216687024.1">
    <property type="nucleotide sequence ID" value="NZ_CAUPKR010000012.1"/>
</dbReference>
<comment type="function">
    <text evidence="3">Catalyzes the formation of N(4)-acetylcytidine (ac(4)C) at the wobble position of elongator tRNA(Met), using acetate and ATP as substrates. First activates an acetate ion to form acetyladenylate (Ac-AMP) and then transfers the acetyl group to tRNA to form ac(4)C34.</text>
</comment>
<dbReference type="PANTHER" id="PTHR37825">
    <property type="entry name" value="TRNA(MET) CYTIDINE ACETATE LIGASE"/>
    <property type="match status" value="1"/>
</dbReference>
<dbReference type="HAMAP" id="MF_01539">
    <property type="entry name" value="TmcAL"/>
    <property type="match status" value="1"/>
</dbReference>
<dbReference type="Pfam" id="PF05636">
    <property type="entry name" value="HIGH_NTase1"/>
    <property type="match status" value="1"/>
</dbReference>
<feature type="binding site" evidence="3">
    <location>
        <position position="187"/>
    </location>
    <ligand>
        <name>ATP</name>
        <dbReference type="ChEBI" id="CHEBI:30616"/>
    </ligand>
</feature>
<comment type="similarity">
    <text evidence="3">Belongs to the TmcAL family.</text>
</comment>
<keyword evidence="5" id="KW-1185">Reference proteome</keyword>
<comment type="subcellular location">
    <subcellularLocation>
        <location evidence="3">Cytoplasm</location>
    </subcellularLocation>
</comment>
<keyword evidence="3" id="KW-0067">ATP-binding</keyword>
<proteinExistence type="inferred from homology"/>
<feature type="binding site" evidence="3">
    <location>
        <begin position="7"/>
        <end position="20"/>
    </location>
    <ligand>
        <name>ATP</name>
        <dbReference type="ChEBI" id="CHEBI:30616"/>
    </ligand>
</feature>
<keyword evidence="2 3" id="KW-0819">tRNA processing</keyword>
<keyword evidence="1 3" id="KW-0436">Ligase</keyword>
<accession>A0ABS6GMY0</accession>
<comment type="caution">
    <text evidence="3">Lacks conserved residue(s) required for the propagation of feature annotation.</text>
</comment>
<dbReference type="InterPro" id="IPR008513">
    <property type="entry name" value="tRNA(Met)_cyd_acetate_ligase"/>
</dbReference>
<gene>
    <name evidence="3" type="primary">tmcAL</name>
    <name evidence="4" type="ORF">KQ486_05535</name>
</gene>
<evidence type="ECO:0000313" key="4">
    <source>
        <dbReference type="EMBL" id="MBU6080472.1"/>
    </source>
</evidence>
<evidence type="ECO:0000313" key="5">
    <source>
        <dbReference type="Proteomes" id="UP000812672"/>
    </source>
</evidence>
<protein>
    <recommendedName>
        <fullName evidence="3">tRNA(Met) cytidine acetate ligase</fullName>
        <ecNumber evidence="3">6.3.4.-</ecNumber>
    </recommendedName>
</protein>
<comment type="caution">
    <text evidence="4">The sequence shown here is derived from an EMBL/GenBank/DDBJ whole genome shotgun (WGS) entry which is preliminary data.</text>
</comment>
<comment type="catalytic activity">
    <reaction evidence="3">
        <text>cytidine(34) in elongator tRNA(Met) + acetate + ATP = N(4)-acetylcytidine(34) in elongator tRNA(Met) + AMP + diphosphate</text>
        <dbReference type="Rhea" id="RHEA:58144"/>
        <dbReference type="Rhea" id="RHEA-COMP:10693"/>
        <dbReference type="Rhea" id="RHEA-COMP:10694"/>
        <dbReference type="ChEBI" id="CHEBI:30089"/>
        <dbReference type="ChEBI" id="CHEBI:30616"/>
        <dbReference type="ChEBI" id="CHEBI:33019"/>
        <dbReference type="ChEBI" id="CHEBI:74900"/>
        <dbReference type="ChEBI" id="CHEBI:82748"/>
        <dbReference type="ChEBI" id="CHEBI:456215"/>
    </reaction>
</comment>
<reference evidence="4 5" key="1">
    <citation type="journal article" date="2011" name="Int. J. Syst. Evol. Microbiol.">
        <title>Allobacillus halotolerans gen. nov., sp. nov. isolated from shrimp paste.</title>
        <authorList>
            <person name="Sheu S.Y."/>
            <person name="Arun A.B."/>
            <person name="Jiang S.R."/>
            <person name="Young C.C."/>
            <person name="Chen W.M."/>
        </authorList>
    </citation>
    <scope>NUCLEOTIDE SEQUENCE [LARGE SCALE GENOMIC DNA]</scope>
    <source>
        <strain evidence="4 5">LMG 24826</strain>
    </source>
</reference>
<keyword evidence="3" id="KW-0963">Cytoplasm</keyword>
<dbReference type="PANTHER" id="PTHR37825:SF1">
    <property type="entry name" value="TRNA(MET) CYTIDINE ACETATE LIGASE"/>
    <property type="match status" value="1"/>
</dbReference>
<dbReference type="EC" id="6.3.4.-" evidence="3"/>
<evidence type="ECO:0000256" key="2">
    <source>
        <dbReference type="ARBA" id="ARBA00022694"/>
    </source>
</evidence>